<name>A0A9P9WE57_9PEZI</name>
<dbReference type="SUPFAM" id="SSF48208">
    <property type="entry name" value="Six-hairpin glycosidases"/>
    <property type="match status" value="1"/>
</dbReference>
<comment type="caution">
    <text evidence="2">The sequence shown here is derived from an EMBL/GenBank/DDBJ whole genome shotgun (WGS) entry which is preliminary data.</text>
</comment>
<accession>A0A9P9WE57</accession>
<dbReference type="Gene3D" id="2.60.420.10">
    <property type="entry name" value="Maltose phosphorylase, domain 3"/>
    <property type="match status" value="1"/>
</dbReference>
<dbReference type="EMBL" id="JAFIMR010000035">
    <property type="protein sequence ID" value="KAI1859135.1"/>
    <property type="molecule type" value="Genomic_DNA"/>
</dbReference>
<evidence type="ECO:0000259" key="1">
    <source>
        <dbReference type="Pfam" id="PF17389"/>
    </source>
</evidence>
<dbReference type="Gene3D" id="2.60.120.260">
    <property type="entry name" value="Galactose-binding domain-like"/>
    <property type="match status" value="1"/>
</dbReference>
<dbReference type="GO" id="GO:0005975">
    <property type="term" value="P:carbohydrate metabolic process"/>
    <property type="evidence" value="ECO:0007669"/>
    <property type="project" value="InterPro"/>
</dbReference>
<evidence type="ECO:0000313" key="3">
    <source>
        <dbReference type="Proteomes" id="UP000829685"/>
    </source>
</evidence>
<organism evidence="2 3">
    <name type="scientific">Neoarthrinium moseri</name>
    <dbReference type="NCBI Taxonomy" id="1658444"/>
    <lineage>
        <taxon>Eukaryota</taxon>
        <taxon>Fungi</taxon>
        <taxon>Dikarya</taxon>
        <taxon>Ascomycota</taxon>
        <taxon>Pezizomycotina</taxon>
        <taxon>Sordariomycetes</taxon>
        <taxon>Xylariomycetidae</taxon>
        <taxon>Amphisphaeriales</taxon>
        <taxon>Apiosporaceae</taxon>
        <taxon>Neoarthrinium</taxon>
    </lineage>
</organism>
<protein>
    <recommendedName>
        <fullName evidence="1">Alpha-L-rhamnosidase six-hairpin glycosidase domain-containing protein</fullName>
    </recommendedName>
</protein>
<feature type="domain" description="Alpha-L-rhamnosidase six-hairpin glycosidase" evidence="1">
    <location>
        <begin position="385"/>
        <end position="596"/>
    </location>
</feature>
<keyword evidence="3" id="KW-1185">Reference proteome</keyword>
<dbReference type="PANTHER" id="PTHR34987:SF2">
    <property type="entry name" value="B, PUTATIVE (AFU_ORTHOLOGUE AFUA_7G05040)-RELATED"/>
    <property type="match status" value="1"/>
</dbReference>
<dbReference type="Gene3D" id="1.50.10.10">
    <property type="match status" value="1"/>
</dbReference>
<dbReference type="Pfam" id="PF17389">
    <property type="entry name" value="Bac_rhamnosid6H"/>
    <property type="match status" value="1"/>
</dbReference>
<dbReference type="InterPro" id="IPR012341">
    <property type="entry name" value="6hp_glycosidase-like_sf"/>
</dbReference>
<dbReference type="PANTHER" id="PTHR34987">
    <property type="entry name" value="C, PUTATIVE (AFU_ORTHOLOGUE AFUA_3G02880)-RELATED"/>
    <property type="match status" value="1"/>
</dbReference>
<proteinExistence type="predicted"/>
<dbReference type="Proteomes" id="UP000829685">
    <property type="component" value="Unassembled WGS sequence"/>
</dbReference>
<dbReference type="GO" id="GO:0003824">
    <property type="term" value="F:catalytic activity"/>
    <property type="evidence" value="ECO:0007669"/>
    <property type="project" value="UniProtKB-ARBA"/>
</dbReference>
<dbReference type="InterPro" id="IPR008928">
    <property type="entry name" value="6-hairpin_glycosidase_sf"/>
</dbReference>
<reference evidence="2" key="1">
    <citation type="submission" date="2021-03" db="EMBL/GenBank/DDBJ databases">
        <title>Revisited historic fungal species revealed as producer of novel bioactive compounds through whole genome sequencing and comparative genomics.</title>
        <authorList>
            <person name="Vignolle G.A."/>
            <person name="Hochenegger N."/>
            <person name="Mach R.L."/>
            <person name="Mach-Aigner A.R."/>
            <person name="Javad Rahimi M."/>
            <person name="Salim K.A."/>
            <person name="Chan C.M."/>
            <person name="Lim L.B.L."/>
            <person name="Cai F."/>
            <person name="Druzhinina I.S."/>
            <person name="U'Ren J.M."/>
            <person name="Derntl C."/>
        </authorList>
    </citation>
    <scope>NUCLEOTIDE SEQUENCE</scope>
    <source>
        <strain evidence="2">TUCIM 5799</strain>
    </source>
</reference>
<dbReference type="InterPro" id="IPR035396">
    <property type="entry name" value="Bac_rhamnosid6H"/>
</dbReference>
<evidence type="ECO:0000313" key="2">
    <source>
        <dbReference type="EMBL" id="KAI1859135.1"/>
    </source>
</evidence>
<gene>
    <name evidence="2" type="ORF">JX265_010612</name>
</gene>
<sequence length="823" mass="92352">MAQPQVDTTWMWHPNFTEERTDTAGLFVHFRNQLIVDSSPPPSLVIGITADTRYKLYVNGQLASFGPVKGDPSLWFVDEVDVGPYLRTGTNEILVIVLRFFYASPYATSFPRLPLGGLRVTIADAQSSWHDSLKSSTRWSAAIDETSILRIDEPEDDFLHIYEHVDKSQRRPLEWVPAKVHEFMTSTGNATPWHLSPRVIPPMKREAAYASAVHHVQSNQSLLNWESVLLRAPGSQNSGQSLTLSPHSSHHFDVEMAQHTTAFVRLRFKRPRTAGSVLNVTYSESYEDEPTLVPYLRRKGHRCDYSKSLYGPQDRYHFGGITAAESAEDQSEESFMPFHFRTFRFLRMSIDVGDSELDLEGIEIEAVNYPLEVLASFKATPSGNGVIEQLWSTSVRTLSNCMHDCYEDCPFYEQLQYAMDTRSSCLFTYYVSGDDRLARQAITQIHNSFQSRLGLTCSRAPSHKPQFIPHFSLFWILMLDDYMKFYGDKSFLEPLLPAVDAILGYFHRLIDQKLGLVASNSQPGIWNFVDWAEAWRPYGIPPAAERTGFSTYTNNLYAYTLKHAATLVTSLGRPGIAGEYLGRASNIIDAVRNHCFDGELFSDGLASSAIADIDYSEQNQVWSVLSGAASASVAATILRKSLEPAPAKQLVRSSVSMSFYTLRALSAVGGNIYDETFHQFWDPWRQQLALGLTTWEEDSVSQRSDCHAWGSAPIYEFMAEVAGVRPASPGWESIEFSPRLNLFSTIEATVPLRQVGAKSEGLVRVSWVTNAEGVIKITLRLELQEPKLIPIHVKLPSQPLRVVDSASDYTFVVQSGTLLEGTP</sequence>
<dbReference type="AlphaFoldDB" id="A0A9P9WE57"/>